<dbReference type="Pfam" id="PF03441">
    <property type="entry name" value="FAD_binding_7"/>
    <property type="match status" value="1"/>
</dbReference>
<evidence type="ECO:0000313" key="7">
    <source>
        <dbReference type="EMBL" id="AEF39309.1"/>
    </source>
</evidence>
<dbReference type="GO" id="GO:0071949">
    <property type="term" value="F:FAD binding"/>
    <property type="evidence" value="ECO:0007669"/>
    <property type="project" value="TreeGrafter"/>
</dbReference>
<dbReference type="Gene3D" id="1.10.579.10">
    <property type="entry name" value="DNA Cyclobutane Dipyrimidine Photolyase, subunit A, domain 3"/>
    <property type="match status" value="1"/>
</dbReference>
<feature type="binding site" evidence="4">
    <location>
        <position position="217"/>
    </location>
    <ligand>
        <name>FAD</name>
        <dbReference type="ChEBI" id="CHEBI:57692"/>
    </ligand>
</feature>
<evidence type="ECO:0000256" key="2">
    <source>
        <dbReference type="ARBA" id="ARBA00022827"/>
    </source>
</evidence>
<protein>
    <submittedName>
        <fullName evidence="7">Deoxyribodipyrimidine photolyase</fullName>
    </submittedName>
</protein>
<organism evidence="7 8">
    <name type="scientific">Hoyosella subflava (strain DSM 45089 / JCM 17490 / NBRC 109087 / DQS3-9A1)</name>
    <name type="common">Amycolicicoccus subflavus</name>
    <dbReference type="NCBI Taxonomy" id="443218"/>
    <lineage>
        <taxon>Bacteria</taxon>
        <taxon>Bacillati</taxon>
        <taxon>Actinomycetota</taxon>
        <taxon>Actinomycetes</taxon>
        <taxon>Mycobacteriales</taxon>
        <taxon>Hoyosellaceae</taxon>
        <taxon>Hoyosella</taxon>
    </lineage>
</organism>
<dbReference type="SUPFAM" id="SSF52425">
    <property type="entry name" value="Cryptochrome/photolyase, N-terminal domain"/>
    <property type="match status" value="1"/>
</dbReference>
<dbReference type="PROSITE" id="PS00394">
    <property type="entry name" value="DNA_PHOTOLYASES_1_1"/>
    <property type="match status" value="1"/>
</dbReference>
<dbReference type="InterPro" id="IPR005101">
    <property type="entry name" value="Cryptochr/Photolyase_FAD-bd"/>
</dbReference>
<keyword evidence="7" id="KW-0456">Lyase</keyword>
<name>F6EMA3_HOYSD</name>
<reference evidence="7 8" key="1">
    <citation type="journal article" date="2011" name="J. Bacteriol.">
        <title>Complete genome sequence of Amycolicicoccus subflavus DQS3-9A1T, an actinomycete isolated from crude oil-polluted soil.</title>
        <authorList>
            <person name="Cai M."/>
            <person name="Chen W.M."/>
            <person name="Nie Y."/>
            <person name="Chi C.Q."/>
            <person name="Wang Y.N."/>
            <person name="Tang Y.Q."/>
            <person name="Li G.Y."/>
            <person name="Wu X.L."/>
        </authorList>
    </citation>
    <scope>NUCLEOTIDE SEQUENCE [LARGE SCALE GENOMIC DNA]</scope>
    <source>
        <strain evidence="8">DSM 45089 / DQS3-9A1</strain>
    </source>
</reference>
<proteinExistence type="inferred from homology"/>
<dbReference type="PROSITE" id="PS51645">
    <property type="entry name" value="PHR_CRY_ALPHA_BETA"/>
    <property type="match status" value="1"/>
</dbReference>
<dbReference type="GO" id="GO:0006139">
    <property type="term" value="P:nucleobase-containing compound metabolic process"/>
    <property type="evidence" value="ECO:0007669"/>
    <property type="project" value="UniProtKB-ARBA"/>
</dbReference>
<dbReference type="SUPFAM" id="SSF48173">
    <property type="entry name" value="Cryptochrome/photolyase FAD-binding domain"/>
    <property type="match status" value="1"/>
</dbReference>
<comment type="cofactor">
    <cofactor evidence="4">
        <name>FAD</name>
        <dbReference type="ChEBI" id="CHEBI:57692"/>
    </cofactor>
    <text evidence="4">Binds 1 FAD per subunit.</text>
</comment>
<evidence type="ECO:0000256" key="4">
    <source>
        <dbReference type="PIRSR" id="PIRSR602081-1"/>
    </source>
</evidence>
<dbReference type="Proteomes" id="UP000009235">
    <property type="component" value="Chromosome"/>
</dbReference>
<dbReference type="KEGG" id="asd:AS9A_0857"/>
<dbReference type="HOGENOM" id="CLU_010348_2_2_11"/>
<dbReference type="InterPro" id="IPR014729">
    <property type="entry name" value="Rossmann-like_a/b/a_fold"/>
</dbReference>
<dbReference type="InterPro" id="IPR006050">
    <property type="entry name" value="DNA_photolyase_N"/>
</dbReference>
<feature type="binding site" evidence="4">
    <location>
        <begin position="364"/>
        <end position="366"/>
    </location>
    <ligand>
        <name>FAD</name>
        <dbReference type="ChEBI" id="CHEBI:57692"/>
    </ligand>
</feature>
<dbReference type="InterPro" id="IPR036155">
    <property type="entry name" value="Crypto/Photolyase_N_sf"/>
</dbReference>
<evidence type="ECO:0000256" key="1">
    <source>
        <dbReference type="ARBA" id="ARBA00022630"/>
    </source>
</evidence>
<dbReference type="InterPro" id="IPR018394">
    <property type="entry name" value="DNA_photolyase_1_CS_C"/>
</dbReference>
<dbReference type="GO" id="GO:0006950">
    <property type="term" value="P:response to stress"/>
    <property type="evidence" value="ECO:0007669"/>
    <property type="project" value="UniProtKB-ARBA"/>
</dbReference>
<sequence>MRISATRRETVAENTIVWFRRDLRTADMPTFLAAAASAERSIGVFVLDPVLLKPSGVRRRDALYACLRELDEKLGGRLLVISGNPVVEIPKLAALTGAKQVHVSADFGPYGALRDARIAEKVDLVRTGSPFAVAPGRVTKDDGSPYKVFTPFFRSWLDHGWRAPAKTSADTVAWADADTFSEVQRTEIPDSRAVCPVGEAAALRQWKDFLDDGVASYHEHRDRPDFDDTSRMSVHLKFGTIHPRTMLADLAGRDGDGPKEFRRQLAWRDFYGDVLHHNPESARRNLDRKFDAMRHDSGEDAWTRWEAWCEGQTGYPIVDAGMRQLREEGWMHNRVRMIVASFLAKDLHLPWWWGARHFMRYLVDGDLSANQHGWQWVAGSGTDAAPYFRIFNPITQGKRFDPDGDYVRRWVPELRGIAGSKVHTVGDRGDKIENYPQPIVDHKEERREALDRYDRVKR</sequence>
<evidence type="ECO:0000256" key="5">
    <source>
        <dbReference type="RuleBase" id="RU004182"/>
    </source>
</evidence>
<feature type="domain" description="Photolyase/cryptochrome alpha/beta" evidence="6">
    <location>
        <begin position="13"/>
        <end position="139"/>
    </location>
</feature>
<dbReference type="EMBL" id="CP002786">
    <property type="protein sequence ID" value="AEF39309.1"/>
    <property type="molecule type" value="Genomic_DNA"/>
</dbReference>
<keyword evidence="8" id="KW-1185">Reference proteome</keyword>
<dbReference type="PANTHER" id="PTHR11455">
    <property type="entry name" value="CRYPTOCHROME"/>
    <property type="match status" value="1"/>
</dbReference>
<dbReference type="AlphaFoldDB" id="F6EMA3"/>
<gene>
    <name evidence="7" type="ordered locus">AS9A_0857</name>
</gene>
<keyword evidence="2 4" id="KW-0274">FAD</keyword>
<dbReference type="InterPro" id="IPR036134">
    <property type="entry name" value="Crypto/Photolyase_FAD-like_sf"/>
</dbReference>
<dbReference type="PANTHER" id="PTHR11455:SF9">
    <property type="entry name" value="CRYPTOCHROME CIRCADIAN CLOCK 5 ISOFORM X1"/>
    <property type="match status" value="1"/>
</dbReference>
<evidence type="ECO:0000313" key="8">
    <source>
        <dbReference type="Proteomes" id="UP000009235"/>
    </source>
</evidence>
<accession>F6EMA3</accession>
<evidence type="ECO:0000259" key="6">
    <source>
        <dbReference type="PROSITE" id="PS51645"/>
    </source>
</evidence>
<feature type="binding site" evidence="4">
    <location>
        <begin position="229"/>
        <end position="233"/>
    </location>
    <ligand>
        <name>FAD</name>
        <dbReference type="ChEBI" id="CHEBI:57692"/>
    </ligand>
</feature>
<dbReference type="Gene3D" id="3.40.50.620">
    <property type="entry name" value="HUPs"/>
    <property type="match status" value="1"/>
</dbReference>
<dbReference type="InterPro" id="IPR002081">
    <property type="entry name" value="Cryptochrome/DNA_photolyase_1"/>
</dbReference>
<keyword evidence="3 5" id="KW-0157">Chromophore</keyword>
<dbReference type="Gene3D" id="1.25.40.80">
    <property type="match status" value="1"/>
</dbReference>
<dbReference type="eggNOG" id="COG0415">
    <property type="taxonomic scope" value="Bacteria"/>
</dbReference>
<keyword evidence="1 4" id="KW-0285">Flavoprotein</keyword>
<dbReference type="PRINTS" id="PR00147">
    <property type="entry name" value="DNAPHOTLYASE"/>
</dbReference>
<feature type="binding site" evidence="4">
    <location>
        <position position="261"/>
    </location>
    <ligand>
        <name>FAD</name>
        <dbReference type="ChEBI" id="CHEBI:57692"/>
    </ligand>
</feature>
<dbReference type="GO" id="GO:0003904">
    <property type="term" value="F:deoxyribodipyrimidine photo-lyase activity"/>
    <property type="evidence" value="ECO:0007669"/>
    <property type="project" value="TreeGrafter"/>
</dbReference>
<feature type="binding site" evidence="4">
    <location>
        <begin position="264"/>
        <end position="271"/>
    </location>
    <ligand>
        <name>FAD</name>
        <dbReference type="ChEBI" id="CHEBI:57692"/>
    </ligand>
</feature>
<dbReference type="Pfam" id="PF00875">
    <property type="entry name" value="DNA_photolyase"/>
    <property type="match status" value="1"/>
</dbReference>
<dbReference type="STRING" id="443218.AS9A_0857"/>
<evidence type="ECO:0000256" key="3">
    <source>
        <dbReference type="ARBA" id="ARBA00022991"/>
    </source>
</evidence>
<comment type="similarity">
    <text evidence="5">Belongs to the DNA photolyase family.</text>
</comment>
<dbReference type="GO" id="GO:0003677">
    <property type="term" value="F:DNA binding"/>
    <property type="evidence" value="ECO:0007669"/>
    <property type="project" value="TreeGrafter"/>
</dbReference>
<dbReference type="GO" id="GO:0009416">
    <property type="term" value="P:response to light stimulus"/>
    <property type="evidence" value="ECO:0007669"/>
    <property type="project" value="TreeGrafter"/>
</dbReference>